<evidence type="ECO:0000256" key="1">
    <source>
        <dbReference type="SAM" id="Phobius"/>
    </source>
</evidence>
<reference evidence="3 4" key="1">
    <citation type="submission" date="2019-08" db="EMBL/GenBank/DDBJ databases">
        <title>Bioinformatics analysis of the strain L3 and L5.</title>
        <authorList>
            <person name="Li X."/>
        </authorList>
    </citation>
    <scope>NUCLEOTIDE SEQUENCE [LARGE SCALE GENOMIC DNA]</scope>
    <source>
        <strain evidence="3 4">L3</strain>
    </source>
</reference>
<name>A0A640WFP3_9GAMM</name>
<feature type="transmembrane region" description="Helical" evidence="1">
    <location>
        <begin position="130"/>
        <end position="147"/>
    </location>
</feature>
<protein>
    <submittedName>
        <fullName evidence="3">Diguanylate cyclase</fullName>
    </submittedName>
</protein>
<dbReference type="RefSeq" id="WP_149434667.1">
    <property type="nucleotide sequence ID" value="NZ_VTPX01000003.1"/>
</dbReference>
<keyword evidence="1" id="KW-0812">Transmembrane</keyword>
<proteinExistence type="predicted"/>
<dbReference type="EMBL" id="VTPX01000003">
    <property type="protein sequence ID" value="KAA0019074.1"/>
    <property type="molecule type" value="Genomic_DNA"/>
</dbReference>
<keyword evidence="1" id="KW-0472">Membrane</keyword>
<feature type="domain" description="GGDEF" evidence="2">
    <location>
        <begin position="186"/>
        <end position="307"/>
    </location>
</feature>
<keyword evidence="1" id="KW-1133">Transmembrane helix</keyword>
<evidence type="ECO:0000313" key="3">
    <source>
        <dbReference type="EMBL" id="KAA0019074.1"/>
    </source>
</evidence>
<dbReference type="Gene3D" id="3.30.70.270">
    <property type="match status" value="1"/>
</dbReference>
<keyword evidence="4" id="KW-1185">Reference proteome</keyword>
<dbReference type="Pfam" id="PF00990">
    <property type="entry name" value="GGDEF"/>
    <property type="match status" value="1"/>
</dbReference>
<evidence type="ECO:0000313" key="4">
    <source>
        <dbReference type="Proteomes" id="UP000466024"/>
    </source>
</evidence>
<accession>A0A640WFP3</accession>
<dbReference type="InterPro" id="IPR043128">
    <property type="entry name" value="Rev_trsase/Diguanyl_cyclase"/>
</dbReference>
<dbReference type="AlphaFoldDB" id="A0A640WFP3"/>
<feature type="transmembrane region" description="Helical" evidence="1">
    <location>
        <begin position="87"/>
        <end position="110"/>
    </location>
</feature>
<feature type="transmembrane region" description="Helical" evidence="1">
    <location>
        <begin position="6"/>
        <end position="24"/>
    </location>
</feature>
<organism evidence="3 4">
    <name type="scientific">Salinicola corii</name>
    <dbReference type="NCBI Taxonomy" id="2606937"/>
    <lineage>
        <taxon>Bacteria</taxon>
        <taxon>Pseudomonadati</taxon>
        <taxon>Pseudomonadota</taxon>
        <taxon>Gammaproteobacteria</taxon>
        <taxon>Oceanospirillales</taxon>
        <taxon>Halomonadaceae</taxon>
        <taxon>Salinicola</taxon>
    </lineage>
</organism>
<feature type="transmembrane region" description="Helical" evidence="1">
    <location>
        <begin position="31"/>
        <end position="50"/>
    </location>
</feature>
<dbReference type="InterPro" id="IPR000160">
    <property type="entry name" value="GGDEF_dom"/>
</dbReference>
<dbReference type="Proteomes" id="UP000466024">
    <property type="component" value="Unassembled WGS sequence"/>
</dbReference>
<dbReference type="InterPro" id="IPR029787">
    <property type="entry name" value="Nucleotide_cyclase"/>
</dbReference>
<comment type="caution">
    <text evidence="3">The sequence shown here is derived from an EMBL/GenBank/DDBJ whole genome shotgun (WGS) entry which is preliminary data.</text>
</comment>
<sequence>MALSRYKLIAQLLTLALLLGLALWEHLMRHYDLILPPTLMAIALLVSIPLQCLDRLHPAITDHILLFGGLVLCILEAPSSNNPMLWLGLSITLSYLLLPPLPALLLTLLLVPVSLASLGETHMTAMNLVLGWWLSLTAATLALLLGSTSRTLRFTLRPWRDDRRPASEFITRNLEMEVARASALDRPLSVLVLYIPQLDQAGDQFGGHMREILSASFSEVISDNSRQSDLLGEHHANVFWLILPNAGEPGAVVAAKRLSDAVTSVTHPEIGSLESFSRVCTLRAQEDVESFSQRLETAANKLLEPRA</sequence>
<gene>
    <name evidence="3" type="ORF">F0A16_06905</name>
</gene>
<evidence type="ECO:0000259" key="2">
    <source>
        <dbReference type="PROSITE" id="PS50887"/>
    </source>
</evidence>
<dbReference type="PROSITE" id="PS50887">
    <property type="entry name" value="GGDEF"/>
    <property type="match status" value="1"/>
</dbReference>
<dbReference type="SUPFAM" id="SSF55073">
    <property type="entry name" value="Nucleotide cyclase"/>
    <property type="match status" value="1"/>
</dbReference>